<evidence type="ECO:0000256" key="7">
    <source>
        <dbReference type="ARBA" id="ARBA00023239"/>
    </source>
</evidence>
<dbReference type="InterPro" id="IPR036590">
    <property type="entry name" value="SRAP-like"/>
</dbReference>
<evidence type="ECO:0000256" key="9">
    <source>
        <dbReference type="SAM" id="MobiDB-lite"/>
    </source>
</evidence>
<keyword evidence="11" id="KW-1185">Reference proteome</keyword>
<evidence type="ECO:0000256" key="2">
    <source>
        <dbReference type="ARBA" id="ARBA00022670"/>
    </source>
</evidence>
<evidence type="ECO:0000313" key="11">
    <source>
        <dbReference type="Proteomes" id="UP001596004"/>
    </source>
</evidence>
<dbReference type="RefSeq" id="WP_380849950.1">
    <property type="nucleotide sequence ID" value="NZ_JBHSFP010000039.1"/>
</dbReference>
<evidence type="ECO:0000256" key="4">
    <source>
        <dbReference type="ARBA" id="ARBA00022801"/>
    </source>
</evidence>
<evidence type="ECO:0000256" key="3">
    <source>
        <dbReference type="ARBA" id="ARBA00022763"/>
    </source>
</evidence>
<feature type="compositionally biased region" description="Low complexity" evidence="9">
    <location>
        <begin position="64"/>
        <end position="82"/>
    </location>
</feature>
<keyword evidence="5" id="KW-0190">Covalent protein-DNA linkage</keyword>
<reference evidence="11" key="1">
    <citation type="journal article" date="2019" name="Int. J. Syst. Evol. Microbiol.">
        <title>The Global Catalogue of Microorganisms (GCM) 10K type strain sequencing project: providing services to taxonomists for standard genome sequencing and annotation.</title>
        <authorList>
            <consortium name="The Broad Institute Genomics Platform"/>
            <consortium name="The Broad Institute Genome Sequencing Center for Infectious Disease"/>
            <person name="Wu L."/>
            <person name="Ma J."/>
        </authorList>
    </citation>
    <scope>NUCLEOTIDE SEQUENCE [LARGE SCALE GENOMIC DNA]</scope>
    <source>
        <strain evidence="11">CGMCC 4.7132</strain>
    </source>
</reference>
<comment type="caution">
    <text evidence="10">The sequence shown here is derived from an EMBL/GenBank/DDBJ whole genome shotgun (WGS) entry which is preliminary data.</text>
</comment>
<evidence type="ECO:0000256" key="6">
    <source>
        <dbReference type="ARBA" id="ARBA00023125"/>
    </source>
</evidence>
<keyword evidence="3" id="KW-0227">DNA damage</keyword>
<dbReference type="Pfam" id="PF02586">
    <property type="entry name" value="SRAP"/>
    <property type="match status" value="1"/>
</dbReference>
<keyword evidence="6" id="KW-0238">DNA-binding</keyword>
<comment type="similarity">
    <text evidence="1 8">Belongs to the SOS response-associated peptidase family.</text>
</comment>
<evidence type="ECO:0000256" key="1">
    <source>
        <dbReference type="ARBA" id="ARBA00008136"/>
    </source>
</evidence>
<evidence type="ECO:0000256" key="8">
    <source>
        <dbReference type="RuleBase" id="RU364100"/>
    </source>
</evidence>
<dbReference type="Proteomes" id="UP001596004">
    <property type="component" value="Unassembled WGS sequence"/>
</dbReference>
<dbReference type="GO" id="GO:0016787">
    <property type="term" value="F:hydrolase activity"/>
    <property type="evidence" value="ECO:0007669"/>
    <property type="project" value="UniProtKB-KW"/>
</dbReference>
<dbReference type="PANTHER" id="PTHR13604">
    <property type="entry name" value="DC12-RELATED"/>
    <property type="match status" value="1"/>
</dbReference>
<keyword evidence="7" id="KW-0456">Lyase</keyword>
<dbReference type="SUPFAM" id="SSF143081">
    <property type="entry name" value="BB1717-like"/>
    <property type="match status" value="1"/>
</dbReference>
<keyword evidence="4 8" id="KW-0378">Hydrolase</keyword>
<dbReference type="Gene3D" id="3.90.1680.10">
    <property type="entry name" value="SOS response associated peptidase-like"/>
    <property type="match status" value="2"/>
</dbReference>
<gene>
    <name evidence="10" type="ORF">ACFO60_35565</name>
</gene>
<proteinExistence type="inferred from homology"/>
<evidence type="ECO:0000256" key="5">
    <source>
        <dbReference type="ARBA" id="ARBA00023124"/>
    </source>
</evidence>
<keyword evidence="2 8" id="KW-0645">Protease</keyword>
<dbReference type="InterPro" id="IPR003738">
    <property type="entry name" value="SRAP"/>
</dbReference>
<protein>
    <recommendedName>
        <fullName evidence="8">Abasic site processing protein</fullName>
        <ecNumber evidence="8">3.4.-.-</ecNumber>
    </recommendedName>
</protein>
<organism evidence="10 11">
    <name type="scientific">Sphaerisporangium dianthi</name>
    <dbReference type="NCBI Taxonomy" id="1436120"/>
    <lineage>
        <taxon>Bacteria</taxon>
        <taxon>Bacillati</taxon>
        <taxon>Actinomycetota</taxon>
        <taxon>Actinomycetes</taxon>
        <taxon>Streptosporangiales</taxon>
        <taxon>Streptosporangiaceae</taxon>
        <taxon>Sphaerisporangium</taxon>
    </lineage>
</organism>
<sequence>MCGRYASARKRQELLEEFDIGADGTSDELKPDYNVAPTKKVYAVVARPAGKGGEGGGDAGAGGDAETPGTGRAAAGEGTGHEAPGGAGDRSPGPVRRLEVVKWGLVPSWAKDPSIGSRMINARVETLAEKPSFRRAFAKRRCLLPADGYYEWYRADKKTKQPYFIHPEDGGVMAMAGLYEFWKDPSRAEDDPLKWLTTCTVITTTAEDHLGHIHDRMPVIIKRDMWADWLDPGRTDPGEVMGLLKDAPPSGLAAYPVSSEVNSVRNNGPHLLEPESPETALF</sequence>
<accession>A0ABV9CSZ6</accession>
<dbReference type="PANTHER" id="PTHR13604:SF0">
    <property type="entry name" value="ABASIC SITE PROCESSING PROTEIN HMCES"/>
    <property type="match status" value="1"/>
</dbReference>
<dbReference type="EMBL" id="JBHSFP010000039">
    <property type="protein sequence ID" value="MFC4536116.1"/>
    <property type="molecule type" value="Genomic_DNA"/>
</dbReference>
<name>A0ABV9CSZ6_9ACTN</name>
<dbReference type="EC" id="3.4.-.-" evidence="8"/>
<feature type="compositionally biased region" description="Gly residues" evidence="9">
    <location>
        <begin position="50"/>
        <end position="63"/>
    </location>
</feature>
<feature type="region of interest" description="Disordered" evidence="9">
    <location>
        <begin position="48"/>
        <end position="94"/>
    </location>
</feature>
<evidence type="ECO:0000313" key="10">
    <source>
        <dbReference type="EMBL" id="MFC4536116.1"/>
    </source>
</evidence>